<name>A0A397JFW7_9GLOM</name>
<comment type="caution">
    <text evidence="1">The sequence shown here is derived from an EMBL/GenBank/DDBJ whole genome shotgun (WGS) entry which is preliminary data.</text>
</comment>
<dbReference type="Proteomes" id="UP000266861">
    <property type="component" value="Unassembled WGS sequence"/>
</dbReference>
<accession>A0A397JFW7</accession>
<sequence>MSMFKINEQRVKSPRFEVLESPIAISSVTVIAVETTISRPASKRKRTEVGSVEQHSDTLITYKQVFHIIEYLDKINSRQIKIERNVSDVQRMLEESKMYRRILDRLWTNLSKASEQIAFAVSLCEFFLNPKNEKNMKNSKAFSQGR</sequence>
<dbReference type="AlphaFoldDB" id="A0A397JFW7"/>
<organism evidence="1 2">
    <name type="scientific">Diversispora epigaea</name>
    <dbReference type="NCBI Taxonomy" id="1348612"/>
    <lineage>
        <taxon>Eukaryota</taxon>
        <taxon>Fungi</taxon>
        <taxon>Fungi incertae sedis</taxon>
        <taxon>Mucoromycota</taxon>
        <taxon>Glomeromycotina</taxon>
        <taxon>Glomeromycetes</taxon>
        <taxon>Diversisporales</taxon>
        <taxon>Diversisporaceae</taxon>
        <taxon>Diversispora</taxon>
    </lineage>
</organism>
<dbReference type="OrthoDB" id="2440320at2759"/>
<protein>
    <submittedName>
        <fullName evidence="1">Uncharacterized protein</fullName>
    </submittedName>
</protein>
<evidence type="ECO:0000313" key="1">
    <source>
        <dbReference type="EMBL" id="RHZ86477.1"/>
    </source>
</evidence>
<dbReference type="EMBL" id="PQFF01000047">
    <property type="protein sequence ID" value="RHZ86477.1"/>
    <property type="molecule type" value="Genomic_DNA"/>
</dbReference>
<gene>
    <name evidence="1" type="ORF">Glove_50g127</name>
</gene>
<keyword evidence="2" id="KW-1185">Reference proteome</keyword>
<proteinExistence type="predicted"/>
<reference evidence="1 2" key="1">
    <citation type="submission" date="2018-08" db="EMBL/GenBank/DDBJ databases">
        <title>Genome and evolution of the arbuscular mycorrhizal fungus Diversispora epigaea (formerly Glomus versiforme) and its bacterial endosymbionts.</title>
        <authorList>
            <person name="Sun X."/>
            <person name="Fei Z."/>
            <person name="Harrison M."/>
        </authorList>
    </citation>
    <scope>NUCLEOTIDE SEQUENCE [LARGE SCALE GENOMIC DNA]</scope>
    <source>
        <strain evidence="1 2">IT104</strain>
    </source>
</reference>
<evidence type="ECO:0000313" key="2">
    <source>
        <dbReference type="Proteomes" id="UP000266861"/>
    </source>
</evidence>